<proteinExistence type="predicted"/>
<comment type="caution">
    <text evidence="2">The sequence shown here is derived from an EMBL/GenBank/DDBJ whole genome shotgun (WGS) entry which is preliminary data.</text>
</comment>
<dbReference type="AlphaFoldDB" id="A0A3N0YA29"/>
<name>A0A3N0YA29_ANAGA</name>
<organism evidence="2 3">
    <name type="scientific">Anabarilius grahami</name>
    <name type="common">Kanglang fish</name>
    <name type="synonym">Barilius grahami</name>
    <dbReference type="NCBI Taxonomy" id="495550"/>
    <lineage>
        <taxon>Eukaryota</taxon>
        <taxon>Metazoa</taxon>
        <taxon>Chordata</taxon>
        <taxon>Craniata</taxon>
        <taxon>Vertebrata</taxon>
        <taxon>Euteleostomi</taxon>
        <taxon>Actinopterygii</taxon>
        <taxon>Neopterygii</taxon>
        <taxon>Teleostei</taxon>
        <taxon>Ostariophysi</taxon>
        <taxon>Cypriniformes</taxon>
        <taxon>Xenocyprididae</taxon>
        <taxon>Xenocypridinae</taxon>
        <taxon>Xenocypridinae incertae sedis</taxon>
        <taxon>Anabarilius</taxon>
    </lineage>
</organism>
<dbReference type="OrthoDB" id="8851930at2759"/>
<evidence type="ECO:0000313" key="3">
    <source>
        <dbReference type="Proteomes" id="UP000281406"/>
    </source>
</evidence>
<feature type="compositionally biased region" description="Polar residues" evidence="1">
    <location>
        <begin position="34"/>
        <end position="62"/>
    </location>
</feature>
<dbReference type="Proteomes" id="UP000281406">
    <property type="component" value="Unassembled WGS sequence"/>
</dbReference>
<feature type="region of interest" description="Disordered" evidence="1">
    <location>
        <begin position="22"/>
        <end position="71"/>
    </location>
</feature>
<reference evidence="2 3" key="1">
    <citation type="submission" date="2018-10" db="EMBL/GenBank/DDBJ databases">
        <title>Genome assembly for a Yunnan-Guizhou Plateau 3E fish, Anabarilius grahami (Regan), and its evolutionary and genetic applications.</title>
        <authorList>
            <person name="Jiang W."/>
        </authorList>
    </citation>
    <scope>NUCLEOTIDE SEQUENCE [LARGE SCALE GENOMIC DNA]</scope>
    <source>
        <strain evidence="2">AG-KIZ</strain>
        <tissue evidence="2">Muscle</tissue>
    </source>
</reference>
<accession>A0A3N0YA29</accession>
<evidence type="ECO:0000256" key="1">
    <source>
        <dbReference type="SAM" id="MobiDB-lite"/>
    </source>
</evidence>
<gene>
    <name evidence="2" type="ORF">DPX16_14815</name>
</gene>
<evidence type="ECO:0000313" key="2">
    <source>
        <dbReference type="EMBL" id="ROL43103.1"/>
    </source>
</evidence>
<keyword evidence="3" id="KW-1185">Reference proteome</keyword>
<sequence length="198" mass="22426">MESGRSLAQVISEMQSEIRNLENENKALRGQLGRPTSASDSMKTCALSTQQKDGSQENSTHANLRRNVSAPELEGQFKENIIMTVRRYSISSNSMNGSRKNEILHKPRRYEETVNNNKWTKLHDGSLGRPSSAYSKPDIEKLTNRQSLQEYVSKNRVKVKTVTFLLPVDDIYTTRPVLAEHLPERSTCELKTIAETDS</sequence>
<dbReference type="EMBL" id="RJVU01048855">
    <property type="protein sequence ID" value="ROL43103.1"/>
    <property type="molecule type" value="Genomic_DNA"/>
</dbReference>
<protein>
    <submittedName>
        <fullName evidence="2">Uncharacterized protein</fullName>
    </submittedName>
</protein>